<sequence>MITSKEFVTYDERMSHVRNFLAGHNAQTVPCILHVCAESRSLGLKTYQLAFATQLRGRPTYFDFQDATLYMKDSFALESFCDGCSDFEKTRLGGDLKENIRHLALGTDCAQRKILVEWANWRMEAEVENLQATWRSRLERENAENAESQNQSEGSASSEVGDQEIDESDERLLKIQWLTEAELRQKSNREREARHKGAKRVIPPAPYKPPEL</sequence>
<evidence type="ECO:0000313" key="3">
    <source>
        <dbReference type="EMBL" id="PMD20608.1"/>
    </source>
</evidence>
<dbReference type="EMBL" id="KZ613484">
    <property type="protein sequence ID" value="PMD20608.1"/>
    <property type="molecule type" value="Genomic_DNA"/>
</dbReference>
<keyword evidence="4" id="KW-1185">Reference proteome</keyword>
<feature type="compositionally biased region" description="Polar residues" evidence="1">
    <location>
        <begin position="145"/>
        <end position="160"/>
    </location>
</feature>
<dbReference type="AlphaFoldDB" id="A0A2J6Q2V3"/>
<feature type="compositionally biased region" description="Pro residues" evidence="1">
    <location>
        <begin position="203"/>
        <end position="212"/>
    </location>
</feature>
<evidence type="ECO:0000313" key="4">
    <source>
        <dbReference type="Proteomes" id="UP000235672"/>
    </source>
</evidence>
<feature type="domain" description="2EXR" evidence="2">
    <location>
        <begin position="25"/>
        <end position="66"/>
    </location>
</feature>
<accession>A0A2J6Q2V3</accession>
<protein>
    <recommendedName>
        <fullName evidence="2">2EXR domain-containing protein</fullName>
    </recommendedName>
</protein>
<dbReference type="InterPro" id="IPR045518">
    <property type="entry name" value="2EXR"/>
</dbReference>
<feature type="region of interest" description="Disordered" evidence="1">
    <location>
        <begin position="184"/>
        <end position="212"/>
    </location>
</feature>
<evidence type="ECO:0000256" key="1">
    <source>
        <dbReference type="SAM" id="MobiDB-lite"/>
    </source>
</evidence>
<reference evidence="3 4" key="1">
    <citation type="submission" date="2016-05" db="EMBL/GenBank/DDBJ databases">
        <title>A degradative enzymes factory behind the ericoid mycorrhizal symbiosis.</title>
        <authorList>
            <consortium name="DOE Joint Genome Institute"/>
            <person name="Martino E."/>
            <person name="Morin E."/>
            <person name="Grelet G."/>
            <person name="Kuo A."/>
            <person name="Kohler A."/>
            <person name="Daghino S."/>
            <person name="Barry K."/>
            <person name="Choi C."/>
            <person name="Cichocki N."/>
            <person name="Clum A."/>
            <person name="Copeland A."/>
            <person name="Hainaut M."/>
            <person name="Haridas S."/>
            <person name="Labutti K."/>
            <person name="Lindquist E."/>
            <person name="Lipzen A."/>
            <person name="Khouja H.-R."/>
            <person name="Murat C."/>
            <person name="Ohm R."/>
            <person name="Olson A."/>
            <person name="Spatafora J."/>
            <person name="Veneault-Fourrey C."/>
            <person name="Henrissat B."/>
            <person name="Grigoriev I."/>
            <person name="Martin F."/>
            <person name="Perotto S."/>
        </authorList>
    </citation>
    <scope>NUCLEOTIDE SEQUENCE [LARGE SCALE GENOMIC DNA]</scope>
    <source>
        <strain evidence="3 4">UAMH 7357</strain>
    </source>
</reference>
<dbReference type="Pfam" id="PF20150">
    <property type="entry name" value="2EXR"/>
    <property type="match status" value="1"/>
</dbReference>
<organism evidence="3 4">
    <name type="scientific">Hyaloscypha hepaticicola</name>
    <dbReference type="NCBI Taxonomy" id="2082293"/>
    <lineage>
        <taxon>Eukaryota</taxon>
        <taxon>Fungi</taxon>
        <taxon>Dikarya</taxon>
        <taxon>Ascomycota</taxon>
        <taxon>Pezizomycotina</taxon>
        <taxon>Leotiomycetes</taxon>
        <taxon>Helotiales</taxon>
        <taxon>Hyaloscyphaceae</taxon>
        <taxon>Hyaloscypha</taxon>
    </lineage>
</organism>
<dbReference type="Proteomes" id="UP000235672">
    <property type="component" value="Unassembled WGS sequence"/>
</dbReference>
<evidence type="ECO:0000259" key="2">
    <source>
        <dbReference type="Pfam" id="PF20150"/>
    </source>
</evidence>
<proteinExistence type="predicted"/>
<name>A0A2J6Q2V3_9HELO</name>
<gene>
    <name evidence="3" type="ORF">NA56DRAFT_659618</name>
</gene>
<feature type="region of interest" description="Disordered" evidence="1">
    <location>
        <begin position="141"/>
        <end position="167"/>
    </location>
</feature>
<dbReference type="OrthoDB" id="3448456at2759"/>
<feature type="compositionally biased region" description="Basic and acidic residues" evidence="1">
    <location>
        <begin position="184"/>
        <end position="195"/>
    </location>
</feature>